<feature type="transmembrane region" description="Helical" evidence="7">
    <location>
        <begin position="14"/>
        <end position="35"/>
    </location>
</feature>
<feature type="transmembrane region" description="Helical" evidence="7">
    <location>
        <begin position="182"/>
        <end position="207"/>
    </location>
</feature>
<gene>
    <name evidence="9" type="ORF">AN216_05640</name>
</gene>
<keyword evidence="2" id="KW-1003">Cell membrane</keyword>
<protein>
    <recommendedName>
        <fullName evidence="8">ABC3 transporter permease C-terminal domain-containing protein</fullName>
    </recommendedName>
</protein>
<evidence type="ECO:0000256" key="7">
    <source>
        <dbReference type="SAM" id="Phobius"/>
    </source>
</evidence>
<feature type="domain" description="ABC3 transporter permease C-terminal" evidence="8">
    <location>
        <begin position="191"/>
        <end position="301"/>
    </location>
</feature>
<dbReference type="PATRIC" id="fig|1075402.3.peg.5078"/>
<evidence type="ECO:0000313" key="9">
    <source>
        <dbReference type="EMBL" id="OEV04804.1"/>
    </source>
</evidence>
<feature type="compositionally biased region" description="Polar residues" evidence="6">
    <location>
        <begin position="66"/>
        <end position="75"/>
    </location>
</feature>
<keyword evidence="3 7" id="KW-0812">Transmembrane</keyword>
<evidence type="ECO:0000313" key="10">
    <source>
        <dbReference type="Proteomes" id="UP000176101"/>
    </source>
</evidence>
<feature type="region of interest" description="Disordered" evidence="6">
    <location>
        <begin position="519"/>
        <end position="553"/>
    </location>
</feature>
<comment type="subcellular location">
    <subcellularLocation>
        <location evidence="1">Cell membrane</location>
        <topology evidence="1">Multi-pass membrane protein</topology>
    </subcellularLocation>
</comment>
<comment type="caution">
    <text evidence="9">The sequence shown here is derived from an EMBL/GenBank/DDBJ whole genome shotgun (WGS) entry which is preliminary data.</text>
</comment>
<dbReference type="GO" id="GO:0005886">
    <property type="term" value="C:plasma membrane"/>
    <property type="evidence" value="ECO:0007669"/>
    <property type="project" value="UniProtKB-SubCell"/>
</dbReference>
<feature type="transmembrane region" description="Helical" evidence="7">
    <location>
        <begin position="732"/>
        <end position="757"/>
    </location>
</feature>
<dbReference type="PANTHER" id="PTHR30287:SF2">
    <property type="entry name" value="BLL1001 PROTEIN"/>
    <property type="match status" value="1"/>
</dbReference>
<dbReference type="PANTHER" id="PTHR30287">
    <property type="entry name" value="MEMBRANE COMPONENT OF PREDICTED ABC SUPERFAMILY METABOLITE UPTAKE TRANSPORTER"/>
    <property type="match status" value="1"/>
</dbReference>
<keyword evidence="4 7" id="KW-1133">Transmembrane helix</keyword>
<dbReference type="Proteomes" id="UP000176101">
    <property type="component" value="Unassembled WGS sequence"/>
</dbReference>
<dbReference type="InterPro" id="IPR038766">
    <property type="entry name" value="Membrane_comp_ABC_pdt"/>
</dbReference>
<feature type="transmembrane region" description="Helical" evidence="7">
    <location>
        <begin position="323"/>
        <end position="344"/>
    </location>
</feature>
<feature type="compositionally biased region" description="Basic and acidic residues" evidence="6">
    <location>
        <begin position="77"/>
        <end position="88"/>
    </location>
</feature>
<evidence type="ECO:0000256" key="1">
    <source>
        <dbReference type="ARBA" id="ARBA00004651"/>
    </source>
</evidence>
<dbReference type="InterPro" id="IPR003838">
    <property type="entry name" value="ABC3_permease_C"/>
</dbReference>
<feature type="transmembrane region" description="Helical" evidence="7">
    <location>
        <begin position="239"/>
        <end position="257"/>
    </location>
</feature>
<dbReference type="Pfam" id="PF02687">
    <property type="entry name" value="FtsX"/>
    <property type="match status" value="2"/>
</dbReference>
<proteinExistence type="predicted"/>
<feature type="region of interest" description="Disordered" evidence="6">
    <location>
        <begin position="47"/>
        <end position="102"/>
    </location>
</feature>
<evidence type="ECO:0000256" key="6">
    <source>
        <dbReference type="SAM" id="MobiDB-lite"/>
    </source>
</evidence>
<organism evidence="9 10">
    <name type="scientific">Streptomyces oceani</name>
    <dbReference type="NCBI Taxonomy" id="1075402"/>
    <lineage>
        <taxon>Bacteria</taxon>
        <taxon>Bacillati</taxon>
        <taxon>Actinomycetota</taxon>
        <taxon>Actinomycetes</taxon>
        <taxon>Kitasatosporales</taxon>
        <taxon>Streptomycetaceae</taxon>
        <taxon>Streptomyces</taxon>
    </lineage>
</organism>
<dbReference type="STRING" id="1075402.AN216_05640"/>
<accession>A0A1E7KLP0</accession>
<evidence type="ECO:0000259" key="8">
    <source>
        <dbReference type="Pfam" id="PF02687"/>
    </source>
</evidence>
<keyword evidence="5 7" id="KW-0472">Membrane</keyword>
<evidence type="ECO:0000256" key="5">
    <source>
        <dbReference type="ARBA" id="ARBA00023136"/>
    </source>
</evidence>
<evidence type="ECO:0000256" key="2">
    <source>
        <dbReference type="ARBA" id="ARBA00022475"/>
    </source>
</evidence>
<feature type="transmembrane region" description="Helical" evidence="7">
    <location>
        <begin position="701"/>
        <end position="720"/>
    </location>
</feature>
<feature type="domain" description="ABC3 transporter permease C-terminal" evidence="8">
    <location>
        <begin position="649"/>
        <end position="753"/>
    </location>
</feature>
<dbReference type="AlphaFoldDB" id="A0A1E7KLP0"/>
<keyword evidence="10" id="KW-1185">Reference proteome</keyword>
<reference evidence="9 10" key="1">
    <citation type="journal article" date="2016" name="Front. Microbiol.">
        <title>Comparative Genomics Analysis of Streptomyces Species Reveals Their Adaptation to the Marine Environment and Their Diversity at the Genomic Level.</title>
        <authorList>
            <person name="Tian X."/>
            <person name="Zhang Z."/>
            <person name="Yang T."/>
            <person name="Chen M."/>
            <person name="Li J."/>
            <person name="Chen F."/>
            <person name="Yang J."/>
            <person name="Li W."/>
            <person name="Zhang B."/>
            <person name="Zhang Z."/>
            <person name="Wu J."/>
            <person name="Zhang C."/>
            <person name="Long L."/>
            <person name="Xiao J."/>
        </authorList>
    </citation>
    <scope>NUCLEOTIDE SEQUENCE [LARGE SCALE GENOMIC DNA]</scope>
    <source>
        <strain evidence="9 10">SCSIO 02100</strain>
    </source>
</reference>
<feature type="transmembrane region" description="Helical" evidence="7">
    <location>
        <begin position="277"/>
        <end position="302"/>
    </location>
</feature>
<sequence length="768" mass="80947">MGLRFAFGGGREGWLRTCLTSVGVGVGVAVLLFAASVPHMMEAQDARKASWTPTSTFQEEPRKSDQTLLSDTANTEFRGESVRGRILDPDGEQPPVPAGLEAIPEPGEVVVSPKLRELLRSSEGDLLKPRVPGEITGTISKEGLAGPQELAFYAGSDDLTSDTASRVDGYGPQEGESQPLPAALMLLIVVACVVLLLPVGAFIAAAVRFGGERRDRRLAALRLTGADTRMTRRIAAGEAAGGSLLGLAVGGVFFLLLRESATAVRVQGLSLYSSDLLPHPGLTALLAIAVPGCAIAVTLLALRGVVIEPLGVVRQTPTRKRRLWWRVLPMLLGVALLLPYLGGFAEGETQSDVDTFQLAAAVVLILVGVTALLPWLVESVVRRTRGGPVALQLAVRRLQLDSGTSARAVSGVTVAIAGAIALQVLFGAVQEDETTLSGGPRFDSQLLVSTPAQEHATAEALRADLDRSQGVRETIALTSSFAIPADAGPDGMEDSVTVGDCASLRTLAKIDSCEPGDTFVVTDSDPGATPKPGTTYAMDDPAGDAKSGDKGRAERWKLPEDARPVSSHQAHDDFSVTSGILTTPEAVDDTRLTQGYSDVHVRTDPGNEDTTEHVRNTAARFSMAADTFNQTDTRVSQEFAAIKRGIYAASAALLLLIGASLTISTLEQLRERKRLLSVLVAFGTRRSTLGWSVFWQNAIPILLGVALAAATGVGLGLLLLQLAGVPMSVDWLAIGGLASLGGLLILLVTLLSAPVLWRMMRPDGLRTE</sequence>
<feature type="transmembrane region" description="Helical" evidence="7">
    <location>
        <begin position="645"/>
        <end position="663"/>
    </location>
</feature>
<dbReference type="EMBL" id="LJGU01000112">
    <property type="protein sequence ID" value="OEV04804.1"/>
    <property type="molecule type" value="Genomic_DNA"/>
</dbReference>
<evidence type="ECO:0000256" key="3">
    <source>
        <dbReference type="ARBA" id="ARBA00022692"/>
    </source>
</evidence>
<name>A0A1E7KLP0_9ACTN</name>
<evidence type="ECO:0000256" key="4">
    <source>
        <dbReference type="ARBA" id="ARBA00022989"/>
    </source>
</evidence>
<feature type="transmembrane region" description="Helical" evidence="7">
    <location>
        <begin position="356"/>
        <end position="377"/>
    </location>
</feature>